<evidence type="ECO:0000313" key="7">
    <source>
        <dbReference type="EMBL" id="ADU29123.1"/>
    </source>
</evidence>
<accession>E6U0S5</accession>
<dbReference type="EMBL" id="CP002394">
    <property type="protein sequence ID" value="ADU29123.1"/>
    <property type="molecule type" value="Genomic_DNA"/>
</dbReference>
<dbReference type="InterPro" id="IPR050922">
    <property type="entry name" value="LytR/CpsA/Psr_CW_biosynth"/>
</dbReference>
<comment type="similarity">
    <text evidence="1">Belongs to the LytR/CpsA/Psr (LCP) family.</text>
</comment>
<dbReference type="Gene3D" id="3.40.630.190">
    <property type="entry name" value="LCP protein"/>
    <property type="match status" value="1"/>
</dbReference>
<evidence type="ECO:0000256" key="1">
    <source>
        <dbReference type="ARBA" id="ARBA00006068"/>
    </source>
</evidence>
<dbReference type="PANTHER" id="PTHR33392:SF6">
    <property type="entry name" value="POLYISOPRENYL-TEICHOIC ACID--PEPTIDOGLYCAN TEICHOIC ACID TRANSFERASE TAGU"/>
    <property type="match status" value="1"/>
</dbReference>
<proteinExistence type="inferred from homology"/>
<evidence type="ECO:0000256" key="5">
    <source>
        <dbReference type="SAM" id="Phobius"/>
    </source>
</evidence>
<dbReference type="RefSeq" id="WP_013487464.1">
    <property type="nucleotide sequence ID" value="NC_014829.1"/>
</dbReference>
<evidence type="ECO:0000256" key="4">
    <source>
        <dbReference type="ARBA" id="ARBA00022989"/>
    </source>
</evidence>
<dbReference type="PANTHER" id="PTHR33392">
    <property type="entry name" value="POLYISOPRENYL-TEICHOIC ACID--PEPTIDOGLYCAN TEICHOIC ACID TRANSFERASE TAGU"/>
    <property type="match status" value="1"/>
</dbReference>
<evidence type="ECO:0000256" key="3">
    <source>
        <dbReference type="ARBA" id="ARBA00022968"/>
    </source>
</evidence>
<dbReference type="Pfam" id="PF03816">
    <property type="entry name" value="LytR_cpsA_psr"/>
    <property type="match status" value="1"/>
</dbReference>
<name>E6U0S5_EVAC2</name>
<evidence type="ECO:0000313" key="8">
    <source>
        <dbReference type="Proteomes" id="UP000001401"/>
    </source>
</evidence>
<keyword evidence="5" id="KW-0472">Membrane</keyword>
<keyword evidence="3" id="KW-0735">Signal-anchor</keyword>
<evidence type="ECO:0000259" key="6">
    <source>
        <dbReference type="Pfam" id="PF03816"/>
    </source>
</evidence>
<reference evidence="7 8" key="1">
    <citation type="submission" date="2010-12" db="EMBL/GenBank/DDBJ databases">
        <title>Complete sequence of Bacillus cellulosilyticus DSM 2522.</title>
        <authorList>
            <consortium name="US DOE Joint Genome Institute"/>
            <person name="Lucas S."/>
            <person name="Copeland A."/>
            <person name="Lapidus A."/>
            <person name="Cheng J.-F."/>
            <person name="Bruce D."/>
            <person name="Goodwin L."/>
            <person name="Pitluck S."/>
            <person name="Chertkov O."/>
            <person name="Detter J.C."/>
            <person name="Han C."/>
            <person name="Tapia R."/>
            <person name="Land M."/>
            <person name="Hauser L."/>
            <person name="Jeffries C."/>
            <person name="Kyrpides N."/>
            <person name="Ivanova N."/>
            <person name="Mikhailova N."/>
            <person name="Brumm P."/>
            <person name="Mead D."/>
            <person name="Woyke T."/>
        </authorList>
    </citation>
    <scope>NUCLEOTIDE SEQUENCE [LARGE SCALE GENOMIC DNA]</scope>
    <source>
        <strain evidence="8">ATCC 21833 / DSM 2522 / FERM P-1141 / JCM 9156 / N-4</strain>
    </source>
</reference>
<keyword evidence="2 5" id="KW-0812">Transmembrane</keyword>
<dbReference type="KEGG" id="bco:Bcell_0845"/>
<dbReference type="GO" id="GO:0071555">
    <property type="term" value="P:cell wall organization"/>
    <property type="evidence" value="ECO:0007669"/>
    <property type="project" value="UniProtKB-KW"/>
</dbReference>
<feature type="domain" description="Cell envelope-related transcriptional attenuator" evidence="6">
    <location>
        <begin position="102"/>
        <end position="228"/>
    </location>
</feature>
<keyword evidence="4 5" id="KW-1133">Transmembrane helix</keyword>
<gene>
    <name evidence="7" type="ordered locus">Bcell_0845</name>
</gene>
<keyword evidence="8" id="KW-1185">Reference proteome</keyword>
<protein>
    <submittedName>
        <fullName evidence="7">Cell envelope-related transcriptional attenuator</fullName>
    </submittedName>
</protein>
<feature type="transmembrane region" description="Helical" evidence="5">
    <location>
        <begin position="47"/>
        <end position="69"/>
    </location>
</feature>
<dbReference type="STRING" id="649639.Bcell_0845"/>
<dbReference type="OrthoDB" id="2720222at2"/>
<dbReference type="eggNOG" id="COG1316">
    <property type="taxonomic scope" value="Bacteria"/>
</dbReference>
<dbReference type="Proteomes" id="UP000001401">
    <property type="component" value="Chromosome"/>
</dbReference>
<dbReference type="InterPro" id="IPR004474">
    <property type="entry name" value="LytR_CpsA_psr"/>
</dbReference>
<evidence type="ECO:0000256" key="2">
    <source>
        <dbReference type="ARBA" id="ARBA00022692"/>
    </source>
</evidence>
<organism evidence="7 8">
    <name type="scientific">Evansella cellulosilytica (strain ATCC 21833 / DSM 2522 / FERM P-1141 / JCM 9156 / N-4)</name>
    <name type="common">Bacillus cellulosilyticus</name>
    <dbReference type="NCBI Taxonomy" id="649639"/>
    <lineage>
        <taxon>Bacteria</taxon>
        <taxon>Bacillati</taxon>
        <taxon>Bacillota</taxon>
        <taxon>Bacilli</taxon>
        <taxon>Bacillales</taxon>
        <taxon>Bacillaceae</taxon>
        <taxon>Evansella</taxon>
    </lineage>
</organism>
<dbReference type="Gene3D" id="3.30.420.590">
    <property type="match status" value="1"/>
</dbReference>
<sequence>MDEKELKQLLIEEDKELQFTENDRQKVFQRIKNKDKNTTGFVNKKRIWPVFATCLALFIFGGLVLSSFLSQKESLPIASHEETKKNDAFSVLLLGQDSQSHRTEVHLFLTYHADKNTVKMITIPRDTYIMHQHSGKESAEKLGNVSAFNENIQRTKDQIEELIQVPIDYYVLFDINQLPKMLDNLGGFTIAFEESVTINGASGSIEVKEGENYFTGEELIRLFFELRKHPEISFELEEFISQYLKNNAENMSEIDLTEIIIETNVTSFQSVEADSIRHVEDLNISEDGTVEIVDGIYYYKLDENKIKEISEKFIKHLNE</sequence>
<dbReference type="HOGENOM" id="CLU_870596_0_0_9"/>
<dbReference type="AlphaFoldDB" id="E6U0S5"/>